<protein>
    <recommendedName>
        <fullName evidence="4">IPT/TIG domain-containing protein</fullName>
    </recommendedName>
</protein>
<feature type="chain" id="PRO_5043134390" description="IPT/TIG domain-containing protein" evidence="1">
    <location>
        <begin position="25"/>
        <end position="661"/>
    </location>
</feature>
<dbReference type="PROSITE" id="PS51257">
    <property type="entry name" value="PROKAR_LIPOPROTEIN"/>
    <property type="match status" value="1"/>
</dbReference>
<dbReference type="RefSeq" id="WP_061411751.1">
    <property type="nucleotide sequence ID" value="NZ_KQ968343.1"/>
</dbReference>
<sequence length="661" mass="70345">MNKTYKFPALWMMCLMLFSCLTFTACDNGDDEDTNQYKGGISLNVFGPSPVSRGGVLRFLGSGMDKVTAVAIPGCDDITDIEVVSDTEIRVTVPQTAQPGLVVLKTPKGDITTKTELTFTEPIALEAFAPAEVKPGSELTITGEYLNLIKEVIFADEVTVPADEFVSQSRQEIKVIVPDSAQTGKFILSDGAEIPNWIYSEGELEVTLPSVEAPLDLVDKKPGDVIRVSGENFDLVKKVQMPNGDEVEFTMTASSEGDELTFTLPDNVSDGEVTVLPASDVKVVVATVVVATPSNVVAVPAVNLRGGDMITLKGTNMDLVTDVTFPGVEEAVGLESQNSTEIKVLMPAAAICGDLQLNTNSGKATAVSIATAKPENISYSAATVPAGEALTVKGVNMDVVSAVVFSGNVEVTVSDATATAISLTVPTTAETGALLLKMANGESVEAPSLTIEKPVCAYLPALPDKLVRGRIVELEIVNADKLTNVLLNEAAVQYINDAAKGVLMLNVPAELDGTYSLKLISSNGEIAYDVLVVANEETVWAGPLDISWGDGGRVLVPAVSFAKVTAGTVMKVYFDQKDQTWAQAQFNYGDWSGIAFSLFDTTMVPTDIYGWSFESRVMELTLTQEILDNIQAKQGDCEDQTNVGIIIQGSDLTFTKITIVN</sequence>
<proteinExistence type="predicted"/>
<feature type="signal peptide" evidence="1">
    <location>
        <begin position="1"/>
        <end position="24"/>
    </location>
</feature>
<evidence type="ECO:0000313" key="3">
    <source>
        <dbReference type="Proteomes" id="UP000462376"/>
    </source>
</evidence>
<evidence type="ECO:0000313" key="2">
    <source>
        <dbReference type="EMBL" id="KAB4232377.1"/>
    </source>
</evidence>
<reference evidence="2 3" key="1">
    <citation type="journal article" date="2019" name="Nat. Med.">
        <title>A library of human gut bacterial isolates paired with longitudinal multiomics data enables mechanistic microbiome research.</title>
        <authorList>
            <person name="Poyet M."/>
            <person name="Groussin M."/>
            <person name="Gibbons S.M."/>
            <person name="Avila-Pacheco J."/>
            <person name="Jiang X."/>
            <person name="Kearney S.M."/>
            <person name="Perrotta A.R."/>
            <person name="Berdy B."/>
            <person name="Zhao S."/>
            <person name="Lieberman T.D."/>
            <person name="Swanson P.K."/>
            <person name="Smith M."/>
            <person name="Roesemann S."/>
            <person name="Alexander J.E."/>
            <person name="Rich S.A."/>
            <person name="Livny J."/>
            <person name="Vlamakis H."/>
            <person name="Clish C."/>
            <person name="Bullock K."/>
            <person name="Deik A."/>
            <person name="Scott J."/>
            <person name="Pierce K.A."/>
            <person name="Xavier R.J."/>
            <person name="Alm E.J."/>
        </authorList>
    </citation>
    <scope>NUCLEOTIDE SEQUENCE [LARGE SCALE GENOMIC DNA]</scope>
    <source>
        <strain evidence="2 3">BIOML-A5</strain>
    </source>
</reference>
<dbReference type="InterPro" id="IPR013783">
    <property type="entry name" value="Ig-like_fold"/>
</dbReference>
<dbReference type="Proteomes" id="UP000462376">
    <property type="component" value="Unassembled WGS sequence"/>
</dbReference>
<comment type="caution">
    <text evidence="2">The sequence shown here is derived from an EMBL/GenBank/DDBJ whole genome shotgun (WGS) entry which is preliminary data.</text>
</comment>
<name>A0A139K8V0_BACUN</name>
<evidence type="ECO:0000256" key="1">
    <source>
        <dbReference type="SAM" id="SignalP"/>
    </source>
</evidence>
<gene>
    <name evidence="2" type="ORF">GAP47_17185</name>
</gene>
<organism evidence="2 3">
    <name type="scientific">Bacteroides uniformis</name>
    <dbReference type="NCBI Taxonomy" id="820"/>
    <lineage>
        <taxon>Bacteria</taxon>
        <taxon>Pseudomonadati</taxon>
        <taxon>Bacteroidota</taxon>
        <taxon>Bacteroidia</taxon>
        <taxon>Bacteroidales</taxon>
        <taxon>Bacteroidaceae</taxon>
        <taxon>Bacteroides</taxon>
    </lineage>
</organism>
<dbReference type="STRING" id="820.ERS852554_00994"/>
<evidence type="ECO:0008006" key="4">
    <source>
        <dbReference type="Google" id="ProtNLM"/>
    </source>
</evidence>
<dbReference type="EMBL" id="WCTL01000019">
    <property type="protein sequence ID" value="KAB4232377.1"/>
    <property type="molecule type" value="Genomic_DNA"/>
</dbReference>
<dbReference type="AlphaFoldDB" id="A0A139K8V0"/>
<keyword evidence="1" id="KW-0732">Signal</keyword>
<dbReference type="Gene3D" id="2.60.40.10">
    <property type="entry name" value="Immunoglobulins"/>
    <property type="match status" value="5"/>
</dbReference>
<accession>A0A139K8V0</accession>